<feature type="transmembrane region" description="Helical" evidence="2">
    <location>
        <begin position="194"/>
        <end position="212"/>
    </location>
</feature>
<evidence type="ECO:0000313" key="4">
    <source>
        <dbReference type="Proteomes" id="UP000530660"/>
    </source>
</evidence>
<evidence type="ECO:0000313" key="3">
    <source>
        <dbReference type="EMBL" id="KAF6003307.1"/>
    </source>
</evidence>
<keyword evidence="2" id="KW-0472">Membrane</keyword>
<protein>
    <submittedName>
        <fullName evidence="3">Uncharacterized protein</fullName>
    </submittedName>
</protein>
<name>A0A7J7ILC6_9RHOD</name>
<comment type="caution">
    <text evidence="3">The sequence shown here is derived from an EMBL/GenBank/DDBJ whole genome shotgun (WGS) entry which is preliminary data.</text>
</comment>
<reference evidence="3 4" key="1">
    <citation type="journal article" date="2020" name="J. Phycol.">
        <title>Comparative genome analysis reveals Cyanidiococcus gen. nov., a new extremophilic red algal genus sister to Cyanidioschyzon (Cyanidioschyzonaceae, Rhodophyta).</title>
        <authorList>
            <person name="Liu S.-L."/>
            <person name="Chiang Y.-R."/>
            <person name="Yoon H.S."/>
            <person name="Fu H.-Y."/>
        </authorList>
    </citation>
    <scope>NUCLEOTIDE SEQUENCE [LARGE SCALE GENOMIC DNA]</scope>
    <source>
        <strain evidence="3 4">THAL066</strain>
    </source>
</reference>
<keyword evidence="2" id="KW-1133">Transmembrane helix</keyword>
<feature type="region of interest" description="Disordered" evidence="1">
    <location>
        <begin position="85"/>
        <end position="105"/>
    </location>
</feature>
<gene>
    <name evidence="3" type="ORF">F1559_003126</name>
</gene>
<keyword evidence="4" id="KW-1185">Reference proteome</keyword>
<accession>A0A7J7ILC6</accession>
<dbReference type="Proteomes" id="UP000530660">
    <property type="component" value="Unassembled WGS sequence"/>
</dbReference>
<dbReference type="EMBL" id="VWRR01000007">
    <property type="protein sequence ID" value="KAF6003307.1"/>
    <property type="molecule type" value="Genomic_DNA"/>
</dbReference>
<proteinExistence type="predicted"/>
<evidence type="ECO:0000256" key="2">
    <source>
        <dbReference type="SAM" id="Phobius"/>
    </source>
</evidence>
<dbReference type="OrthoDB" id="10494730at2759"/>
<evidence type="ECO:0000256" key="1">
    <source>
        <dbReference type="SAM" id="MobiDB-lite"/>
    </source>
</evidence>
<organism evidence="3 4">
    <name type="scientific">Cyanidiococcus yangmingshanensis</name>
    <dbReference type="NCBI Taxonomy" id="2690220"/>
    <lineage>
        <taxon>Eukaryota</taxon>
        <taxon>Rhodophyta</taxon>
        <taxon>Bangiophyceae</taxon>
        <taxon>Cyanidiales</taxon>
        <taxon>Cyanidiaceae</taxon>
        <taxon>Cyanidiococcus</taxon>
    </lineage>
</organism>
<keyword evidence="2" id="KW-0812">Transmembrane</keyword>
<sequence length="224" mass="25851">MNWRDDLGQIRKHERPRLSLLSKFLSGGLKIRAPDRKTNDQMTALEEEIEWRRLLQELKRSDRVSMQFQELTEEVPMLPGESVEEALGRSRLGSDQAVVRSPPASNDADDIDPAMLFQLKELEPAFSRLETSVQRRDNGSVLVIRRYVPRISARILELRDRRLRRKLRQERGQLSSKMRDQVRAELVLPYSQNWIALMVGAIGALVLLTWLFGQSGPIIELPDL</sequence>
<dbReference type="AlphaFoldDB" id="A0A7J7ILC6"/>